<protein>
    <submittedName>
        <fullName evidence="5">CRAL-TRIO domain-containing protein</fullName>
    </submittedName>
</protein>
<dbReference type="GO" id="GO:0005737">
    <property type="term" value="C:cytoplasm"/>
    <property type="evidence" value="ECO:0007669"/>
    <property type="project" value="TreeGrafter"/>
</dbReference>
<dbReference type="Gene3D" id="3.40.525.10">
    <property type="entry name" value="CRAL-TRIO lipid binding domain"/>
    <property type="match status" value="2"/>
</dbReference>
<dbReference type="InterPro" id="IPR009038">
    <property type="entry name" value="GOLD_dom"/>
</dbReference>
<feature type="domain" description="GOLD" evidence="2">
    <location>
        <begin position="309"/>
        <end position="409"/>
    </location>
</feature>
<evidence type="ECO:0000313" key="5">
    <source>
        <dbReference type="WBParaSite" id="ASIM_0001434901-mRNA-1"/>
    </source>
</evidence>
<keyword evidence="4" id="KW-1185">Reference proteome</keyword>
<feature type="domain" description="CRAL-TRIO" evidence="1">
    <location>
        <begin position="91"/>
        <end position="285"/>
    </location>
</feature>
<dbReference type="EMBL" id="UYRR01031496">
    <property type="protein sequence ID" value="VDK50551.1"/>
    <property type="molecule type" value="Genomic_DNA"/>
</dbReference>
<dbReference type="PROSITE" id="PS50191">
    <property type="entry name" value="CRAL_TRIO"/>
    <property type="match status" value="1"/>
</dbReference>
<dbReference type="WBParaSite" id="ASIM_0001434901-mRNA-1">
    <property type="protein sequence ID" value="ASIM_0001434901-mRNA-1"/>
    <property type="gene ID" value="ASIM_0001434901"/>
</dbReference>
<dbReference type="InterPro" id="IPR036865">
    <property type="entry name" value="CRAL-TRIO_dom_sf"/>
</dbReference>
<evidence type="ECO:0000259" key="2">
    <source>
        <dbReference type="PROSITE" id="PS50866"/>
    </source>
</evidence>
<gene>
    <name evidence="3" type="ORF">ASIM_LOCUS13777</name>
</gene>
<dbReference type="SUPFAM" id="SSF52087">
    <property type="entry name" value="CRAL/TRIO domain"/>
    <property type="match status" value="1"/>
</dbReference>
<dbReference type="PROSITE" id="PS50866">
    <property type="entry name" value="GOLD"/>
    <property type="match status" value="1"/>
</dbReference>
<reference evidence="3 4" key="2">
    <citation type="submission" date="2018-11" db="EMBL/GenBank/DDBJ databases">
        <authorList>
            <consortium name="Pathogen Informatics"/>
        </authorList>
    </citation>
    <scope>NUCLEOTIDE SEQUENCE [LARGE SCALE GENOMIC DNA]</scope>
</reference>
<organism evidence="5">
    <name type="scientific">Anisakis simplex</name>
    <name type="common">Herring worm</name>
    <dbReference type="NCBI Taxonomy" id="6269"/>
    <lineage>
        <taxon>Eukaryota</taxon>
        <taxon>Metazoa</taxon>
        <taxon>Ecdysozoa</taxon>
        <taxon>Nematoda</taxon>
        <taxon>Chromadorea</taxon>
        <taxon>Rhabditida</taxon>
        <taxon>Spirurina</taxon>
        <taxon>Ascaridomorpha</taxon>
        <taxon>Ascaridoidea</taxon>
        <taxon>Anisakidae</taxon>
        <taxon>Anisakis</taxon>
        <taxon>Anisakis simplex complex</taxon>
    </lineage>
</organism>
<sequence length="422" mass="47509">MTSNNTLRENSAPFCNTTDAIQKLRLRISNALSKFPAYDTDYSLLRWLSAENYNVEATALKLESALYKLSAIGAFTENINRLEDAQNVFPSITAVAEYFPGGIMGVDRDGNVICIQPMGRVRPRNLIPTARVSELYRALILECEASLALVRNEEKKRGHKVGVIIITDLAELSISSIYMPALRIYMNALQLLQSLFPGSIIKIYVINAPSAIGFLYRIARQALSKFQSRKGHSSSTGIFIYPVLTFQNTLDLVEFLGDNWKDALKERIGEENILPFWGGTKQANSPTDSIRMGGEIDDRLRDEQIASLKRIPKEQLTTVCVSARRDTVINLDVSQPRSVLSWYFTVASGDIDFWISYGSHEVWPRFRVSTDFVAEYGEICCAEKGIYTVHFDNTHGTIWSKRIDYMFQVNNKNISPSSSLPN</sequence>
<dbReference type="SMART" id="SM00516">
    <property type="entry name" value="SEC14"/>
    <property type="match status" value="1"/>
</dbReference>
<dbReference type="CDD" id="cd00170">
    <property type="entry name" value="SEC14"/>
    <property type="match status" value="1"/>
</dbReference>
<name>A0A158PPE3_ANISI</name>
<dbReference type="AlphaFoldDB" id="A0A158PPE3"/>
<evidence type="ECO:0000313" key="3">
    <source>
        <dbReference type="EMBL" id="VDK50551.1"/>
    </source>
</evidence>
<accession>A0A158PPE3</accession>
<dbReference type="Gene3D" id="2.60.120.680">
    <property type="entry name" value="GOLD domain"/>
    <property type="match status" value="1"/>
</dbReference>
<proteinExistence type="predicted"/>
<dbReference type="InterPro" id="IPR001251">
    <property type="entry name" value="CRAL-TRIO_dom"/>
</dbReference>
<dbReference type="InterPro" id="IPR036273">
    <property type="entry name" value="CRAL/TRIO_N_dom_sf"/>
</dbReference>
<evidence type="ECO:0000313" key="4">
    <source>
        <dbReference type="Proteomes" id="UP000267096"/>
    </source>
</evidence>
<dbReference type="PANTHER" id="PTHR23324:SF7">
    <property type="entry name" value="CRAL-TRIO DOMAIN-CONTAINING PROTEIN"/>
    <property type="match status" value="1"/>
</dbReference>
<dbReference type="SUPFAM" id="SSF101576">
    <property type="entry name" value="Supernatant protein factor (SPF), C-terminal domain"/>
    <property type="match status" value="1"/>
</dbReference>
<dbReference type="InterPro" id="IPR036598">
    <property type="entry name" value="GOLD_dom_sf"/>
</dbReference>
<dbReference type="OrthoDB" id="1434354at2759"/>
<dbReference type="Pfam" id="PF00650">
    <property type="entry name" value="CRAL_TRIO"/>
    <property type="match status" value="1"/>
</dbReference>
<dbReference type="PANTHER" id="PTHR23324">
    <property type="entry name" value="SEC14 RELATED PROTEIN"/>
    <property type="match status" value="1"/>
</dbReference>
<evidence type="ECO:0000259" key="1">
    <source>
        <dbReference type="PROSITE" id="PS50191"/>
    </source>
</evidence>
<dbReference type="SUPFAM" id="SSF46938">
    <property type="entry name" value="CRAL/TRIO N-terminal domain"/>
    <property type="match status" value="1"/>
</dbReference>
<reference evidence="5" key="1">
    <citation type="submission" date="2016-04" db="UniProtKB">
        <authorList>
            <consortium name="WormBaseParasite"/>
        </authorList>
    </citation>
    <scope>IDENTIFICATION</scope>
</reference>
<dbReference type="InterPro" id="IPR051064">
    <property type="entry name" value="SEC14/CRAL-TRIO_domain"/>
</dbReference>
<dbReference type="Proteomes" id="UP000267096">
    <property type="component" value="Unassembled WGS sequence"/>
</dbReference>